<protein>
    <submittedName>
        <fullName evidence="3">Crp/Fnr family transcriptional regulator</fullName>
    </submittedName>
</protein>
<dbReference type="Gene3D" id="2.60.120.10">
    <property type="entry name" value="Jelly Rolls"/>
    <property type="match status" value="1"/>
</dbReference>
<dbReference type="EMBL" id="JBHRTP010000096">
    <property type="protein sequence ID" value="MFC3111016.1"/>
    <property type="molecule type" value="Genomic_DNA"/>
</dbReference>
<dbReference type="Proteomes" id="UP001595530">
    <property type="component" value="Unassembled WGS sequence"/>
</dbReference>
<dbReference type="PROSITE" id="PS50042">
    <property type="entry name" value="CNMP_BINDING_3"/>
    <property type="match status" value="1"/>
</dbReference>
<feature type="transmembrane region" description="Helical" evidence="1">
    <location>
        <begin position="6"/>
        <end position="25"/>
    </location>
</feature>
<accession>A0ABV7FBJ6</accession>
<evidence type="ECO:0000259" key="2">
    <source>
        <dbReference type="PROSITE" id="PS50042"/>
    </source>
</evidence>
<dbReference type="CDD" id="cd00038">
    <property type="entry name" value="CAP_ED"/>
    <property type="match status" value="1"/>
</dbReference>
<dbReference type="InterPro" id="IPR014710">
    <property type="entry name" value="RmlC-like_jellyroll"/>
</dbReference>
<keyword evidence="1" id="KW-1133">Transmembrane helix</keyword>
<dbReference type="InterPro" id="IPR000595">
    <property type="entry name" value="cNMP-bd_dom"/>
</dbReference>
<keyword evidence="1" id="KW-0472">Membrane</keyword>
<feature type="domain" description="Cyclic nucleotide-binding" evidence="2">
    <location>
        <begin position="88"/>
        <end position="170"/>
    </location>
</feature>
<dbReference type="SUPFAM" id="SSF51206">
    <property type="entry name" value="cAMP-binding domain-like"/>
    <property type="match status" value="1"/>
</dbReference>
<proteinExistence type="predicted"/>
<keyword evidence="1" id="KW-0812">Transmembrane</keyword>
<sequence length="198" mass="22452">MNWLATIGYVASVLTFMTFCMKAILPLRYIALCSNVAFIIYGYFSHLYPVLLLHLFLLPLNGVRILELRKLIGQVRQAGEGDVSIEHLLPFMTRRRFRAGDTLFCKGDPAHEIYYILKGIVRVDGVQRDIGRGQIAGVIGVFAPEKERPWTAVCKTDGELLTVSNEKVMQAFYENPRFGMSLARLITKRAIADMSQRH</sequence>
<evidence type="ECO:0000256" key="1">
    <source>
        <dbReference type="SAM" id="Phobius"/>
    </source>
</evidence>
<dbReference type="Pfam" id="PF00027">
    <property type="entry name" value="cNMP_binding"/>
    <property type="match status" value="1"/>
</dbReference>
<evidence type="ECO:0000313" key="3">
    <source>
        <dbReference type="EMBL" id="MFC3111016.1"/>
    </source>
</evidence>
<keyword evidence="4" id="KW-1185">Reference proteome</keyword>
<dbReference type="SMART" id="SM00100">
    <property type="entry name" value="cNMP"/>
    <property type="match status" value="1"/>
</dbReference>
<organism evidence="3 4">
    <name type="scientific">Undibacterium arcticum</name>
    <dbReference type="NCBI Taxonomy" id="1762892"/>
    <lineage>
        <taxon>Bacteria</taxon>
        <taxon>Pseudomonadati</taxon>
        <taxon>Pseudomonadota</taxon>
        <taxon>Betaproteobacteria</taxon>
        <taxon>Burkholderiales</taxon>
        <taxon>Oxalobacteraceae</taxon>
        <taxon>Undibacterium</taxon>
    </lineage>
</organism>
<comment type="caution">
    <text evidence="3">The sequence shown here is derived from an EMBL/GenBank/DDBJ whole genome shotgun (WGS) entry which is preliminary data.</text>
</comment>
<reference evidence="4" key="1">
    <citation type="journal article" date="2019" name="Int. J. Syst. Evol. Microbiol.">
        <title>The Global Catalogue of Microorganisms (GCM) 10K type strain sequencing project: providing services to taxonomists for standard genome sequencing and annotation.</title>
        <authorList>
            <consortium name="The Broad Institute Genomics Platform"/>
            <consortium name="The Broad Institute Genome Sequencing Center for Infectious Disease"/>
            <person name="Wu L."/>
            <person name="Ma J."/>
        </authorList>
    </citation>
    <scope>NUCLEOTIDE SEQUENCE [LARGE SCALE GENOMIC DNA]</scope>
    <source>
        <strain evidence="4">KCTC 42986</strain>
    </source>
</reference>
<feature type="transmembrane region" description="Helical" evidence="1">
    <location>
        <begin position="37"/>
        <end position="60"/>
    </location>
</feature>
<name>A0ABV7FBJ6_9BURK</name>
<evidence type="ECO:0000313" key="4">
    <source>
        <dbReference type="Proteomes" id="UP001595530"/>
    </source>
</evidence>
<dbReference type="InterPro" id="IPR018490">
    <property type="entry name" value="cNMP-bd_dom_sf"/>
</dbReference>
<dbReference type="RefSeq" id="WP_390324244.1">
    <property type="nucleotide sequence ID" value="NZ_JBHRTP010000096.1"/>
</dbReference>
<gene>
    <name evidence="3" type="ORF">ACFOFO_24195</name>
</gene>